<dbReference type="OrthoDB" id="2435793at2759"/>
<dbReference type="AlphaFoldDB" id="A0A8H3QX86"/>
<evidence type="ECO:0000313" key="2">
    <source>
        <dbReference type="EMBL" id="GES94792.1"/>
    </source>
</evidence>
<protein>
    <submittedName>
        <fullName evidence="2">Kinase-like domain-containing protein</fullName>
    </submittedName>
</protein>
<comment type="caution">
    <text evidence="2">The sequence shown here is derived from an EMBL/GenBank/DDBJ whole genome shotgun (WGS) entry which is preliminary data.</text>
</comment>
<feature type="compositionally biased region" description="Acidic residues" evidence="1">
    <location>
        <begin position="143"/>
        <end position="163"/>
    </location>
</feature>
<gene>
    <name evidence="2" type="ORF">RCL2_002149800</name>
</gene>
<reference evidence="2" key="1">
    <citation type="submission" date="2019-10" db="EMBL/GenBank/DDBJ databases">
        <title>Conservation and host-specific expression of non-tandemly repeated heterogenous ribosome RNA gene in arbuscular mycorrhizal fungi.</title>
        <authorList>
            <person name="Maeda T."/>
            <person name="Kobayashi Y."/>
            <person name="Nakagawa T."/>
            <person name="Ezawa T."/>
            <person name="Yamaguchi K."/>
            <person name="Bino T."/>
            <person name="Nishimoto Y."/>
            <person name="Shigenobu S."/>
            <person name="Kawaguchi M."/>
        </authorList>
    </citation>
    <scope>NUCLEOTIDE SEQUENCE</scope>
    <source>
        <strain evidence="2">HR1</strain>
    </source>
</reference>
<evidence type="ECO:0000256" key="1">
    <source>
        <dbReference type="SAM" id="MobiDB-lite"/>
    </source>
</evidence>
<keyword evidence="2" id="KW-0808">Transferase</keyword>
<dbReference type="EMBL" id="BLAL01000239">
    <property type="protein sequence ID" value="GES94792.1"/>
    <property type="molecule type" value="Genomic_DNA"/>
</dbReference>
<evidence type="ECO:0000313" key="3">
    <source>
        <dbReference type="Proteomes" id="UP000615446"/>
    </source>
</evidence>
<accession>A0A8H3QX86</accession>
<feature type="region of interest" description="Disordered" evidence="1">
    <location>
        <begin position="137"/>
        <end position="164"/>
    </location>
</feature>
<proteinExistence type="predicted"/>
<dbReference type="GO" id="GO:0016301">
    <property type="term" value="F:kinase activity"/>
    <property type="evidence" value="ECO:0007669"/>
    <property type="project" value="UniProtKB-KW"/>
</dbReference>
<name>A0A8H3QX86_9GLOM</name>
<keyword evidence="2" id="KW-0418">Kinase</keyword>
<organism evidence="2 3">
    <name type="scientific">Rhizophagus clarus</name>
    <dbReference type="NCBI Taxonomy" id="94130"/>
    <lineage>
        <taxon>Eukaryota</taxon>
        <taxon>Fungi</taxon>
        <taxon>Fungi incertae sedis</taxon>
        <taxon>Mucoromycota</taxon>
        <taxon>Glomeromycotina</taxon>
        <taxon>Glomeromycetes</taxon>
        <taxon>Glomerales</taxon>
        <taxon>Glomeraceae</taxon>
        <taxon>Rhizophagus</taxon>
    </lineage>
</organism>
<dbReference type="Proteomes" id="UP000615446">
    <property type="component" value="Unassembled WGS sequence"/>
</dbReference>
<sequence>MPKTQNTKISRTQIAIGKGKISQEKILSKRASLPLAQKHEICLKKATEPSIKNKELAKLFDVSEGCISNTLKNSQKWLEINLQAPEAKGKRQVKAIFPEIEEALILWIMPPVHTLYEGVELTNIEIKFLPPNTTAYLQPYDKDDTDSQDGIEENEHEEMDENERSEIQGLIDKLEYTYPLTAEEYIRIDQENEIDGETPTEEQIVAILKEPSLTANDHKIYSYIAFGNSEVLAAFDKIFIYLEQNNNQNIIDKSAFKAMKKARREVYRNNFFLKKQMSLDLFVKSNNSIDGIGNMNREGVKDNIIDVDNINFETSYFNERDIYNHEEEYKGFIEYQIDQDSLYNTYKTSHQLASDAEKAFDVFIDLLNKYFNLIEDITNEDVEKTLIRYNIAINMNKEEAEEYNTVDGICFAKILILFSLKIPNHKIQELALISWYDFKYNNLNQLFKYDCPFMKVISMFIVISVDSIVQPVHVILRFGRTNEYFINMFIF</sequence>
<dbReference type="Gene3D" id="1.10.10.60">
    <property type="entry name" value="Homeodomain-like"/>
    <property type="match status" value="1"/>
</dbReference>